<dbReference type="Gene3D" id="3.40.30.10">
    <property type="entry name" value="Glutaredoxin"/>
    <property type="match status" value="1"/>
</dbReference>
<keyword evidence="3" id="KW-0201">Cytochrome c-type biogenesis</keyword>
<dbReference type="InterPro" id="IPR013766">
    <property type="entry name" value="Thioredoxin_domain"/>
</dbReference>
<dbReference type="EMBL" id="JBHRUV010000017">
    <property type="protein sequence ID" value="MFC3265484.1"/>
    <property type="molecule type" value="Genomic_DNA"/>
</dbReference>
<evidence type="ECO:0000259" key="7">
    <source>
        <dbReference type="PROSITE" id="PS51352"/>
    </source>
</evidence>
<evidence type="ECO:0000256" key="2">
    <source>
        <dbReference type="ARBA" id="ARBA00007758"/>
    </source>
</evidence>
<accession>A0ABV7LD70</accession>
<dbReference type="InterPro" id="IPR050553">
    <property type="entry name" value="Thioredoxin_ResA/DsbE_sf"/>
</dbReference>
<dbReference type="CDD" id="cd03010">
    <property type="entry name" value="TlpA_like_DsbE"/>
    <property type="match status" value="1"/>
</dbReference>
<dbReference type="NCBIfam" id="TIGR00385">
    <property type="entry name" value="dsbE"/>
    <property type="match status" value="1"/>
</dbReference>
<evidence type="ECO:0000313" key="8">
    <source>
        <dbReference type="EMBL" id="MFC3265484.1"/>
    </source>
</evidence>
<dbReference type="Pfam" id="PF08534">
    <property type="entry name" value="Redoxin"/>
    <property type="match status" value="1"/>
</dbReference>
<feature type="transmembrane region" description="Helical" evidence="6">
    <location>
        <begin position="12"/>
        <end position="34"/>
    </location>
</feature>
<proteinExistence type="inferred from homology"/>
<evidence type="ECO:0000256" key="1">
    <source>
        <dbReference type="ARBA" id="ARBA00004196"/>
    </source>
</evidence>
<keyword evidence="6" id="KW-1133">Transmembrane helix</keyword>
<dbReference type="InterPro" id="IPR013740">
    <property type="entry name" value="Redoxin"/>
</dbReference>
<evidence type="ECO:0000256" key="5">
    <source>
        <dbReference type="ARBA" id="ARBA00023284"/>
    </source>
</evidence>
<dbReference type="InterPro" id="IPR004799">
    <property type="entry name" value="Periplasmic_diS_OxRdtase_DsbE"/>
</dbReference>
<comment type="subcellular location">
    <subcellularLocation>
        <location evidence="1">Cell envelope</location>
    </subcellularLocation>
</comment>
<dbReference type="PROSITE" id="PS00194">
    <property type="entry name" value="THIOREDOXIN_1"/>
    <property type="match status" value="1"/>
</dbReference>
<keyword evidence="6" id="KW-0812">Transmembrane</keyword>
<dbReference type="PROSITE" id="PS51352">
    <property type="entry name" value="THIOREDOXIN_2"/>
    <property type="match status" value="1"/>
</dbReference>
<keyword evidence="4" id="KW-1015">Disulfide bond</keyword>
<feature type="domain" description="Thioredoxin" evidence="7">
    <location>
        <begin position="45"/>
        <end position="192"/>
    </location>
</feature>
<evidence type="ECO:0000313" key="9">
    <source>
        <dbReference type="Proteomes" id="UP001595536"/>
    </source>
</evidence>
<dbReference type="SUPFAM" id="SSF52833">
    <property type="entry name" value="Thioredoxin-like"/>
    <property type="match status" value="1"/>
</dbReference>
<organism evidence="8 9">
    <name type="scientific">Camelimonas abortus</name>
    <dbReference type="NCBI Taxonomy" id="1017184"/>
    <lineage>
        <taxon>Bacteria</taxon>
        <taxon>Pseudomonadati</taxon>
        <taxon>Pseudomonadota</taxon>
        <taxon>Alphaproteobacteria</taxon>
        <taxon>Hyphomicrobiales</taxon>
        <taxon>Chelatococcaceae</taxon>
        <taxon>Camelimonas</taxon>
    </lineage>
</organism>
<dbReference type="InterPro" id="IPR017937">
    <property type="entry name" value="Thioredoxin_CS"/>
</dbReference>
<evidence type="ECO:0000256" key="4">
    <source>
        <dbReference type="ARBA" id="ARBA00023157"/>
    </source>
</evidence>
<reference evidence="9" key="1">
    <citation type="journal article" date="2019" name="Int. J. Syst. Evol. Microbiol.">
        <title>The Global Catalogue of Microorganisms (GCM) 10K type strain sequencing project: providing services to taxonomists for standard genome sequencing and annotation.</title>
        <authorList>
            <consortium name="The Broad Institute Genomics Platform"/>
            <consortium name="The Broad Institute Genome Sequencing Center for Infectious Disease"/>
            <person name="Wu L."/>
            <person name="Ma J."/>
        </authorList>
    </citation>
    <scope>NUCLEOTIDE SEQUENCE [LARGE SCALE GENOMIC DNA]</scope>
    <source>
        <strain evidence="9">CCM 7941</strain>
    </source>
</reference>
<dbReference type="Proteomes" id="UP001595536">
    <property type="component" value="Unassembled WGS sequence"/>
</dbReference>
<dbReference type="InterPro" id="IPR036249">
    <property type="entry name" value="Thioredoxin-like_sf"/>
</dbReference>
<dbReference type="PANTHER" id="PTHR42852:SF6">
    <property type="entry name" value="THIOL:DISULFIDE INTERCHANGE PROTEIN DSBE"/>
    <property type="match status" value="1"/>
</dbReference>
<comment type="similarity">
    <text evidence="2">Belongs to the thioredoxin family. DsbE subfamily.</text>
</comment>
<keyword evidence="6" id="KW-0472">Membrane</keyword>
<keyword evidence="5" id="KW-0676">Redox-active center</keyword>
<evidence type="ECO:0000256" key="3">
    <source>
        <dbReference type="ARBA" id="ARBA00022748"/>
    </source>
</evidence>
<gene>
    <name evidence="8" type="ORF">ACFOEX_03770</name>
</gene>
<comment type="caution">
    <text evidence="8">The sequence shown here is derived from an EMBL/GenBank/DDBJ whole genome shotgun (WGS) entry which is preliminary data.</text>
</comment>
<evidence type="ECO:0000256" key="6">
    <source>
        <dbReference type="SAM" id="Phobius"/>
    </source>
</evidence>
<name>A0ABV7LD70_9HYPH</name>
<protein>
    <submittedName>
        <fullName evidence="8">DsbE family thiol:disulfide interchange protein</fullName>
    </submittedName>
</protein>
<dbReference type="PANTHER" id="PTHR42852">
    <property type="entry name" value="THIOL:DISULFIDE INTERCHANGE PROTEIN DSBE"/>
    <property type="match status" value="1"/>
</dbReference>
<sequence length="195" mass="20646">MSGEAGRRGGGRALLFIPLVAFLCLAVFLGLRLLSGRDPSVVPSALVGRPAPALQLPPLEADGRPLRPAPSAALLRDGKVSVINFWASWCAPCRLEHPLLMELARRGDVQVVGVNYKDAAENARRFLGQLGDPFVAIGVDRQGAAAIEWGVYGVPETFIVDSAGVVRHRHVGPLTAEALAGSFGRALQEAATPRK</sequence>
<keyword evidence="9" id="KW-1185">Reference proteome</keyword>
<dbReference type="RefSeq" id="WP_376831663.1">
    <property type="nucleotide sequence ID" value="NZ_JBHLWR010000006.1"/>
</dbReference>